<dbReference type="GO" id="GO:0046872">
    <property type="term" value="F:metal ion binding"/>
    <property type="evidence" value="ECO:0007669"/>
    <property type="project" value="UniProtKB-KW"/>
</dbReference>
<dbReference type="Pfam" id="PF01501">
    <property type="entry name" value="Glyco_transf_8"/>
    <property type="match status" value="1"/>
</dbReference>
<dbReference type="PANTHER" id="PTHR13778">
    <property type="entry name" value="GLYCOSYLTRANSFERASE 8 DOMAIN-CONTAINING PROTEIN"/>
    <property type="match status" value="1"/>
</dbReference>
<dbReference type="SUPFAM" id="SSF53448">
    <property type="entry name" value="Nucleotide-diphospho-sugar transferases"/>
    <property type="match status" value="1"/>
</dbReference>
<dbReference type="eggNOG" id="COG1442">
    <property type="taxonomic scope" value="Bacteria"/>
</dbReference>
<protein>
    <recommendedName>
        <fullName evidence="6">Glycosyl transferase family 8 C-terminal domain-containing protein</fullName>
    </recommendedName>
</protein>
<dbReference type="CDD" id="cd04194">
    <property type="entry name" value="GT8_A4GalT_like"/>
    <property type="match status" value="1"/>
</dbReference>
<name>J0D5H9_9BIFI</name>
<evidence type="ECO:0000313" key="4">
    <source>
        <dbReference type="EMBL" id="EJD65235.1"/>
    </source>
</evidence>
<evidence type="ECO:0008006" key="6">
    <source>
        <dbReference type="Google" id="ProtNLM"/>
    </source>
</evidence>
<dbReference type="RefSeq" id="WP_007147743.1">
    <property type="nucleotide sequence ID" value="NZ_AKCI01000001.1"/>
</dbReference>
<dbReference type="PANTHER" id="PTHR13778:SF47">
    <property type="entry name" value="LIPOPOLYSACCHARIDE 1,3-GALACTOSYLTRANSFERASE"/>
    <property type="match status" value="1"/>
</dbReference>
<accession>J0D5H9</accession>
<dbReference type="Gene3D" id="3.90.550.10">
    <property type="entry name" value="Spore Coat Polysaccharide Biosynthesis Protein SpsA, Chain A"/>
    <property type="match status" value="1"/>
</dbReference>
<keyword evidence="5" id="KW-1185">Reference proteome</keyword>
<reference evidence="4 5" key="1">
    <citation type="submission" date="2012-01" db="EMBL/GenBank/DDBJ databases">
        <title>The Genome Sequence of Scardovia wiggsiae F0424.</title>
        <authorList>
            <consortium name="The Broad Institute Genome Sequencing Platform"/>
            <person name="Earl A."/>
            <person name="Ward D."/>
            <person name="Feldgarden M."/>
            <person name="Gevers D."/>
            <person name="Izard J."/>
            <person name="Ganesan A."/>
            <person name="Baranova O.V."/>
            <person name="Blanton J.M."/>
            <person name="Tanner A.C."/>
            <person name="Mathney J."/>
            <person name="Dewhirst F.E."/>
            <person name="Young S.K."/>
            <person name="Zeng Q."/>
            <person name="Gargeya S."/>
            <person name="Fitzgerald M."/>
            <person name="Haas B."/>
            <person name="Abouelleil A."/>
            <person name="Alvarado L."/>
            <person name="Arachchi H.M."/>
            <person name="Berlin A."/>
            <person name="Chapman S.B."/>
            <person name="Gearin G."/>
            <person name="Goldberg J."/>
            <person name="Griggs A."/>
            <person name="Gujja S."/>
            <person name="Hansen M."/>
            <person name="Heiman D."/>
            <person name="Howarth C."/>
            <person name="Larimer J."/>
            <person name="Lui A."/>
            <person name="MacDonald P.J.P."/>
            <person name="McCowen C."/>
            <person name="Montmayeur A."/>
            <person name="Murphy C."/>
            <person name="Neiman D."/>
            <person name="Pearson M."/>
            <person name="Priest M."/>
            <person name="Roberts A."/>
            <person name="Saif S."/>
            <person name="Shea T."/>
            <person name="Sisk P."/>
            <person name="Stolte C."/>
            <person name="Sykes S."/>
            <person name="Wortman J."/>
            <person name="Nusbaum C."/>
            <person name="Birren B."/>
        </authorList>
    </citation>
    <scope>NUCLEOTIDE SEQUENCE [LARGE SCALE GENOMIC DNA]</scope>
    <source>
        <strain evidence="4 5">F0424</strain>
    </source>
</reference>
<comment type="caution">
    <text evidence="4">The sequence shown here is derived from an EMBL/GenBank/DDBJ whole genome shotgun (WGS) entry which is preliminary data.</text>
</comment>
<dbReference type="STRING" id="857290.HMPREF9156_00679"/>
<dbReference type="InterPro" id="IPR050748">
    <property type="entry name" value="Glycosyltrans_8_dom-fam"/>
</dbReference>
<evidence type="ECO:0000256" key="3">
    <source>
        <dbReference type="ARBA" id="ARBA00022723"/>
    </source>
</evidence>
<dbReference type="HOGENOM" id="CLU_050833_0_0_11"/>
<evidence type="ECO:0000256" key="2">
    <source>
        <dbReference type="ARBA" id="ARBA00022679"/>
    </source>
</evidence>
<organism evidence="4 5">
    <name type="scientific">Scardovia wiggsiae F0424</name>
    <dbReference type="NCBI Taxonomy" id="857290"/>
    <lineage>
        <taxon>Bacteria</taxon>
        <taxon>Bacillati</taxon>
        <taxon>Actinomycetota</taxon>
        <taxon>Actinomycetes</taxon>
        <taxon>Bifidobacteriales</taxon>
        <taxon>Bifidobacteriaceae</taxon>
        <taxon>Scardovia</taxon>
    </lineage>
</organism>
<sequence length="319" mass="36412">MQKTVPVFFTADEGYVPFLSVALTSLISHTDISGNTQYRIIIVGKGLSEESKTNLTNMATGNVSIELYPMDADYIDSVSDDKNMLRADYITMTIYFRLFIPEMFPDIDKAIYLDSDTVINTDVAELYSYDLGDNLVAGVHDVFMSANKETTDYVENALGMPVRDYINSGMLLMNLKAMREEHFTEHFVRLLRKYHVECAAVDQDYLNVICRGRILLLAREWNTMMTDGTAGSDHPKIIHYNLFHKPWHYRHAANADYFWKYAEDSVYYPELLSILESFTPDEVSSDEQKKARLIGQVVSIPGNDVNFKKLADRGVKITL</sequence>
<keyword evidence="2" id="KW-0808">Transferase</keyword>
<proteinExistence type="predicted"/>
<gene>
    <name evidence="4" type="ORF">HMPREF9156_00679</name>
</gene>
<dbReference type="InterPro" id="IPR029044">
    <property type="entry name" value="Nucleotide-diphossugar_trans"/>
</dbReference>
<dbReference type="InterPro" id="IPR002495">
    <property type="entry name" value="Glyco_trans_8"/>
</dbReference>
<dbReference type="GO" id="GO:0016757">
    <property type="term" value="F:glycosyltransferase activity"/>
    <property type="evidence" value="ECO:0007669"/>
    <property type="project" value="UniProtKB-KW"/>
</dbReference>
<evidence type="ECO:0000256" key="1">
    <source>
        <dbReference type="ARBA" id="ARBA00022676"/>
    </source>
</evidence>
<dbReference type="AlphaFoldDB" id="J0D5H9"/>
<keyword evidence="3" id="KW-0479">Metal-binding</keyword>
<keyword evidence="1" id="KW-0328">Glycosyltransferase</keyword>
<dbReference type="OrthoDB" id="3183633at2"/>
<dbReference type="EMBL" id="AGZS01000002">
    <property type="protein sequence ID" value="EJD65235.1"/>
    <property type="molecule type" value="Genomic_DNA"/>
</dbReference>
<dbReference type="Proteomes" id="UP000006415">
    <property type="component" value="Unassembled WGS sequence"/>
</dbReference>
<evidence type="ECO:0000313" key="5">
    <source>
        <dbReference type="Proteomes" id="UP000006415"/>
    </source>
</evidence>